<dbReference type="InterPro" id="IPR027417">
    <property type="entry name" value="P-loop_NTPase"/>
</dbReference>
<name>A0AAD8YER6_9STRA</name>
<reference evidence="1" key="1">
    <citation type="submission" date="2023-06" db="EMBL/GenBank/DDBJ databases">
        <title>Survivors Of The Sea: Transcriptome response of Skeletonema marinoi to long-term dormancy.</title>
        <authorList>
            <person name="Pinder M.I.M."/>
            <person name="Kourtchenko O."/>
            <person name="Robertson E.K."/>
            <person name="Larsson T."/>
            <person name="Maumus F."/>
            <person name="Osuna-Cruz C.M."/>
            <person name="Vancaester E."/>
            <person name="Stenow R."/>
            <person name="Vandepoele K."/>
            <person name="Ploug H."/>
            <person name="Bruchert V."/>
            <person name="Godhe A."/>
            <person name="Topel M."/>
        </authorList>
    </citation>
    <scope>NUCLEOTIDE SEQUENCE</scope>
    <source>
        <strain evidence="1">R05AC</strain>
    </source>
</reference>
<dbReference type="Gene3D" id="3.40.50.300">
    <property type="entry name" value="P-loop containing nucleotide triphosphate hydrolases"/>
    <property type="match status" value="1"/>
</dbReference>
<dbReference type="AlphaFoldDB" id="A0AAD8YER6"/>
<dbReference type="SUPFAM" id="SSF52540">
    <property type="entry name" value="P-loop containing nucleoside triphosphate hydrolases"/>
    <property type="match status" value="1"/>
</dbReference>
<accession>A0AAD8YER6</accession>
<gene>
    <name evidence="1" type="ORF">QTG54_005463</name>
</gene>
<proteinExistence type="predicted"/>
<dbReference type="EMBL" id="JATAAI010000008">
    <property type="protein sequence ID" value="KAK1743866.1"/>
    <property type="molecule type" value="Genomic_DNA"/>
</dbReference>
<evidence type="ECO:0000313" key="1">
    <source>
        <dbReference type="EMBL" id="KAK1743866.1"/>
    </source>
</evidence>
<protein>
    <submittedName>
        <fullName evidence="1">Uncharacterized protein</fullName>
    </submittedName>
</protein>
<evidence type="ECO:0000313" key="2">
    <source>
        <dbReference type="Proteomes" id="UP001224775"/>
    </source>
</evidence>
<keyword evidence="2" id="KW-1185">Reference proteome</keyword>
<organism evidence="1 2">
    <name type="scientific">Skeletonema marinoi</name>
    <dbReference type="NCBI Taxonomy" id="267567"/>
    <lineage>
        <taxon>Eukaryota</taxon>
        <taxon>Sar</taxon>
        <taxon>Stramenopiles</taxon>
        <taxon>Ochrophyta</taxon>
        <taxon>Bacillariophyta</taxon>
        <taxon>Coscinodiscophyceae</taxon>
        <taxon>Thalassiosirophycidae</taxon>
        <taxon>Thalassiosirales</taxon>
        <taxon>Skeletonemataceae</taxon>
        <taxon>Skeletonema</taxon>
        <taxon>Skeletonema marinoi-dohrnii complex</taxon>
    </lineage>
</organism>
<sequence length="155" mass="17679">MQWIVHGNGNKRTGFIVLGMHRSGTSMLSGLLVEGFGYETGGPLIMPNFDNEKGFYERIDVVLQNDAFFAAQGMGWSYNVLNYDSEKALRDKLQGMINFDEGKRALQFLNNHHKTLPYLQKDPRMCIALPTWLKLLDDEPAVVFTYRHPLEVACH</sequence>
<dbReference type="Proteomes" id="UP001224775">
    <property type="component" value="Unassembled WGS sequence"/>
</dbReference>
<comment type="caution">
    <text evidence="1">The sequence shown here is derived from an EMBL/GenBank/DDBJ whole genome shotgun (WGS) entry which is preliminary data.</text>
</comment>